<proteinExistence type="predicted"/>
<dbReference type="Proteomes" id="UP001207468">
    <property type="component" value="Unassembled WGS sequence"/>
</dbReference>
<protein>
    <submittedName>
        <fullName evidence="1">Arginase</fullName>
    </submittedName>
</protein>
<evidence type="ECO:0000313" key="2">
    <source>
        <dbReference type="Proteomes" id="UP001207468"/>
    </source>
</evidence>
<reference evidence="1" key="1">
    <citation type="submission" date="2021-03" db="EMBL/GenBank/DDBJ databases">
        <title>Evolutionary priming and transition to the ectomycorrhizal habit in an iconic lineage of mushroom-forming fungi: is preadaptation a requirement?</title>
        <authorList>
            <consortium name="DOE Joint Genome Institute"/>
            <person name="Looney B.P."/>
            <person name="Miyauchi S."/>
            <person name="Morin E."/>
            <person name="Drula E."/>
            <person name="Courty P.E."/>
            <person name="Chicoki N."/>
            <person name="Fauchery L."/>
            <person name="Kohler A."/>
            <person name="Kuo A."/>
            <person name="LaButti K."/>
            <person name="Pangilinan J."/>
            <person name="Lipzen A."/>
            <person name="Riley R."/>
            <person name="Andreopoulos W."/>
            <person name="He G."/>
            <person name="Johnson J."/>
            <person name="Barry K.W."/>
            <person name="Grigoriev I.V."/>
            <person name="Nagy L."/>
            <person name="Hibbett D."/>
            <person name="Henrissat B."/>
            <person name="Matheny P.B."/>
            <person name="Labbe J."/>
            <person name="Martin A.F."/>
        </authorList>
    </citation>
    <scope>NUCLEOTIDE SEQUENCE</scope>
    <source>
        <strain evidence="1">BPL698</strain>
    </source>
</reference>
<comment type="caution">
    <text evidence="1">The sequence shown here is derived from an EMBL/GenBank/DDBJ whole genome shotgun (WGS) entry which is preliminary data.</text>
</comment>
<keyword evidence="2" id="KW-1185">Reference proteome</keyword>
<name>A0ACC0UL40_9AGAM</name>
<evidence type="ECO:0000313" key="1">
    <source>
        <dbReference type="EMBL" id="KAI9511779.1"/>
    </source>
</evidence>
<gene>
    <name evidence="1" type="ORF">F5148DRAFT_974730</name>
</gene>
<organism evidence="1 2">
    <name type="scientific">Russula earlei</name>
    <dbReference type="NCBI Taxonomy" id="71964"/>
    <lineage>
        <taxon>Eukaryota</taxon>
        <taxon>Fungi</taxon>
        <taxon>Dikarya</taxon>
        <taxon>Basidiomycota</taxon>
        <taxon>Agaricomycotina</taxon>
        <taxon>Agaricomycetes</taxon>
        <taxon>Russulales</taxon>
        <taxon>Russulaceae</taxon>
        <taxon>Russula</taxon>
    </lineage>
</organism>
<dbReference type="EMBL" id="JAGFNK010000017">
    <property type="protein sequence ID" value="KAI9511779.1"/>
    <property type="molecule type" value="Genomic_DNA"/>
</dbReference>
<accession>A0ACC0UL40</accession>
<sequence length="335" mass="36112">MNKNLKFITEPKTVSIVGCPFSGGQRRVGVDKGPIHLVNAGLVDQLKDLGWAVEFNGHHQFEDISAEVDPPIGKLKNPRLVSKVTEAVAQVVGDHTRRRSLPLTLGGDHSLAMGTIAGTLSGYPDACVIWVDAHADINTTETTDSGAWYATYTFLTGNIHGMPLAFLTSLSGSNSLSDTKDSQSVPFSWLDSVHLPPSRLAYIGLRDVDKGEKMILLEHNIAAFSMHEVDRYGIGTVVEMALDRVNPDRSKPIHLSFDVDALDPSVAPSTGTPVRGGLTFREGHYICERLYETGLLVAVDLMEVNPSLKDAADAQQTVAVGCSLVRAALGRSDIN</sequence>